<dbReference type="Gene3D" id="1.20.120.1240">
    <property type="entry name" value="Dynamin, middle domain"/>
    <property type="match status" value="1"/>
</dbReference>
<organism evidence="1">
    <name type="scientific">Darwinula stevensoni</name>
    <dbReference type="NCBI Taxonomy" id="69355"/>
    <lineage>
        <taxon>Eukaryota</taxon>
        <taxon>Metazoa</taxon>
        <taxon>Ecdysozoa</taxon>
        <taxon>Arthropoda</taxon>
        <taxon>Crustacea</taxon>
        <taxon>Oligostraca</taxon>
        <taxon>Ostracoda</taxon>
        <taxon>Podocopa</taxon>
        <taxon>Podocopida</taxon>
        <taxon>Darwinulocopina</taxon>
        <taxon>Darwinuloidea</taxon>
        <taxon>Darwinulidae</taxon>
        <taxon>Darwinula</taxon>
    </lineage>
</organism>
<evidence type="ECO:0000313" key="2">
    <source>
        <dbReference type="Proteomes" id="UP000677054"/>
    </source>
</evidence>
<proteinExistence type="predicted"/>
<dbReference type="Proteomes" id="UP000677054">
    <property type="component" value="Unassembled WGS sequence"/>
</dbReference>
<name>A0A7R9AJ73_9CRUS</name>
<gene>
    <name evidence="1" type="ORF">DSTB1V02_LOCUS14650</name>
</gene>
<evidence type="ECO:0000313" key="1">
    <source>
        <dbReference type="EMBL" id="CAD7254904.1"/>
    </source>
</evidence>
<keyword evidence="2" id="KW-1185">Reference proteome</keyword>
<dbReference type="AlphaFoldDB" id="A0A7R9AJ73"/>
<feature type="non-terminal residue" evidence="1">
    <location>
        <position position="1"/>
    </location>
</feature>
<feature type="non-terminal residue" evidence="1">
    <location>
        <position position="231"/>
    </location>
</feature>
<dbReference type="EMBL" id="LR913647">
    <property type="protein sequence ID" value="CAD7254904.1"/>
    <property type="molecule type" value="Genomic_DNA"/>
</dbReference>
<reference evidence="1" key="1">
    <citation type="submission" date="2020-11" db="EMBL/GenBank/DDBJ databases">
        <authorList>
            <person name="Tran Van P."/>
        </authorList>
    </citation>
    <scope>NUCLEOTIDE SEQUENCE</scope>
</reference>
<accession>A0A7R9AJ73</accession>
<sequence length="231" mass="26078">EIGFYPNLKLAVLSRTSEIRHEDKNRCKKRLVNYIEAECAFVNTNHPSMRRKAVSIEVDKFALKTTSNNKRDSSECRGQTLGGRIPSVCRACLPIGRQARWGTMGRRCPDTMCGNADTDDPSVHQGSLLVGNEPWRLNITRSRLHFSKSGPLVGIDVHAYRRLRNGDICIGVKNDYKKCAKTFIISWFDGGFLWDENALIMEAVYDGTEGKEVGEQWESKFKEAGIHVVNL</sequence>
<dbReference type="EMBL" id="CAJPEV010014129">
    <property type="protein sequence ID" value="CAG0906890.1"/>
    <property type="molecule type" value="Genomic_DNA"/>
</dbReference>
<protein>
    <submittedName>
        <fullName evidence="1">Uncharacterized protein</fullName>
    </submittedName>
</protein>